<dbReference type="RefSeq" id="WP_273631732.1">
    <property type="nucleotide sequence ID" value="NZ_CP117167.1"/>
</dbReference>
<dbReference type="InterPro" id="IPR036390">
    <property type="entry name" value="WH_DNA-bd_sf"/>
</dbReference>
<dbReference type="Pfam" id="PF11625">
    <property type="entry name" value="DUF3253"/>
    <property type="match status" value="1"/>
</dbReference>
<evidence type="ECO:0000313" key="1">
    <source>
        <dbReference type="EMBL" id="WCT13442.1"/>
    </source>
</evidence>
<sequence length="83" mass="9525">MTNQESICKTILQITRERGVLKTTCPSEIAREMFPKDWRNHMGEIREAAIALHKTGKVLLMQKGKMIDPDEIKGPIRIRIGDH</sequence>
<evidence type="ECO:0000313" key="2">
    <source>
        <dbReference type="Proteomes" id="UP001216139"/>
    </source>
</evidence>
<dbReference type="InterPro" id="IPR021660">
    <property type="entry name" value="DUF3253"/>
</dbReference>
<dbReference type="EMBL" id="CP117167">
    <property type="protein sequence ID" value="WCT13442.1"/>
    <property type="molecule type" value="Genomic_DNA"/>
</dbReference>
<keyword evidence="2" id="KW-1185">Reference proteome</keyword>
<dbReference type="Proteomes" id="UP001216139">
    <property type="component" value="Chromosome"/>
</dbReference>
<gene>
    <name evidence="1" type="ORF">PQO05_05780</name>
</gene>
<dbReference type="Gene3D" id="1.10.10.10">
    <property type="entry name" value="Winged helix-like DNA-binding domain superfamily/Winged helix DNA-binding domain"/>
    <property type="match status" value="1"/>
</dbReference>
<reference evidence="1 2" key="1">
    <citation type="submission" date="2023-02" db="EMBL/GenBank/DDBJ databases">
        <title>Genome sequence of Mucilaginibacter jinjuensis strain KACC 16571.</title>
        <authorList>
            <person name="Kim S."/>
            <person name="Heo J."/>
            <person name="Kwon S.-W."/>
        </authorList>
    </citation>
    <scope>NUCLEOTIDE SEQUENCE [LARGE SCALE GENOMIC DNA]</scope>
    <source>
        <strain evidence="1 2">KACC 16571</strain>
    </source>
</reference>
<dbReference type="SUPFAM" id="SSF46785">
    <property type="entry name" value="Winged helix' DNA-binding domain"/>
    <property type="match status" value="1"/>
</dbReference>
<dbReference type="InterPro" id="IPR036388">
    <property type="entry name" value="WH-like_DNA-bd_sf"/>
</dbReference>
<accession>A0ABY7TAS1</accession>
<proteinExistence type="predicted"/>
<name>A0ABY7TAS1_9SPHI</name>
<protein>
    <submittedName>
        <fullName evidence="1">DUF3253 domain-containing protein</fullName>
    </submittedName>
</protein>
<organism evidence="1 2">
    <name type="scientific">Mucilaginibacter jinjuensis</name>
    <dbReference type="NCBI Taxonomy" id="1176721"/>
    <lineage>
        <taxon>Bacteria</taxon>
        <taxon>Pseudomonadati</taxon>
        <taxon>Bacteroidota</taxon>
        <taxon>Sphingobacteriia</taxon>
        <taxon>Sphingobacteriales</taxon>
        <taxon>Sphingobacteriaceae</taxon>
        <taxon>Mucilaginibacter</taxon>
    </lineage>
</organism>